<evidence type="ECO:0000313" key="7">
    <source>
        <dbReference type="Proteomes" id="UP000886998"/>
    </source>
</evidence>
<keyword evidence="7" id="KW-1185">Reference proteome</keyword>
<dbReference type="GO" id="GO:0022841">
    <property type="term" value="F:potassium ion leak channel activity"/>
    <property type="evidence" value="ECO:0007669"/>
    <property type="project" value="TreeGrafter"/>
</dbReference>
<evidence type="ECO:0000256" key="1">
    <source>
        <dbReference type="ARBA" id="ARBA00004141"/>
    </source>
</evidence>
<name>A0A8X6K4K9_9ARAC</name>
<dbReference type="EMBL" id="BMAV01028191">
    <property type="protein sequence ID" value="GFS65764.1"/>
    <property type="molecule type" value="Genomic_DNA"/>
</dbReference>
<evidence type="ECO:0000313" key="6">
    <source>
        <dbReference type="EMBL" id="GFS65764.1"/>
    </source>
</evidence>
<dbReference type="PANTHER" id="PTHR11003:SF352">
    <property type="entry name" value="BCDNA.GH04802-RELATED"/>
    <property type="match status" value="1"/>
</dbReference>
<reference evidence="6" key="1">
    <citation type="submission" date="2020-08" db="EMBL/GenBank/DDBJ databases">
        <title>Multicomponent nature underlies the extraordinary mechanical properties of spider dragline silk.</title>
        <authorList>
            <person name="Kono N."/>
            <person name="Nakamura H."/>
            <person name="Mori M."/>
            <person name="Yoshida Y."/>
            <person name="Ohtoshi R."/>
            <person name="Malay A.D."/>
            <person name="Moran D.A.P."/>
            <person name="Tomita M."/>
            <person name="Numata K."/>
            <person name="Arakawa K."/>
        </authorList>
    </citation>
    <scope>NUCLEOTIDE SEQUENCE</scope>
</reference>
<organism evidence="6 7">
    <name type="scientific">Trichonephila inaurata madagascariensis</name>
    <dbReference type="NCBI Taxonomy" id="2747483"/>
    <lineage>
        <taxon>Eukaryota</taxon>
        <taxon>Metazoa</taxon>
        <taxon>Ecdysozoa</taxon>
        <taxon>Arthropoda</taxon>
        <taxon>Chelicerata</taxon>
        <taxon>Arachnida</taxon>
        <taxon>Araneae</taxon>
        <taxon>Araneomorphae</taxon>
        <taxon>Entelegynae</taxon>
        <taxon>Araneoidea</taxon>
        <taxon>Nephilidae</taxon>
        <taxon>Trichonephila</taxon>
        <taxon>Trichonephila inaurata</taxon>
    </lineage>
</organism>
<dbReference type="Gene3D" id="1.10.287.70">
    <property type="match status" value="1"/>
</dbReference>
<feature type="transmembrane region" description="Helical" evidence="5">
    <location>
        <begin position="20"/>
        <end position="45"/>
    </location>
</feature>
<dbReference type="OrthoDB" id="297496at2759"/>
<gene>
    <name evidence="6" type="primary">NCL1_25628</name>
    <name evidence="6" type="ORF">TNIN_50981</name>
</gene>
<evidence type="ECO:0000256" key="3">
    <source>
        <dbReference type="ARBA" id="ARBA00022989"/>
    </source>
</evidence>
<dbReference type="GO" id="GO:0015271">
    <property type="term" value="F:outward rectifier potassium channel activity"/>
    <property type="evidence" value="ECO:0007669"/>
    <property type="project" value="TreeGrafter"/>
</dbReference>
<keyword evidence="4 5" id="KW-0472">Membrane</keyword>
<keyword evidence="2 5" id="KW-0812">Transmembrane</keyword>
<evidence type="ECO:0000256" key="5">
    <source>
        <dbReference type="SAM" id="Phobius"/>
    </source>
</evidence>
<dbReference type="GO" id="GO:0005886">
    <property type="term" value="C:plasma membrane"/>
    <property type="evidence" value="ECO:0007669"/>
    <property type="project" value="TreeGrafter"/>
</dbReference>
<dbReference type="InterPro" id="IPR003280">
    <property type="entry name" value="2pore_dom_K_chnl"/>
</dbReference>
<evidence type="ECO:0000256" key="2">
    <source>
        <dbReference type="ARBA" id="ARBA00022692"/>
    </source>
</evidence>
<protein>
    <submittedName>
        <fullName evidence="6">Uncharacterized protein</fullName>
    </submittedName>
</protein>
<dbReference type="GO" id="GO:0030322">
    <property type="term" value="P:stabilization of membrane potential"/>
    <property type="evidence" value="ECO:0007669"/>
    <property type="project" value="TreeGrafter"/>
</dbReference>
<evidence type="ECO:0000256" key="4">
    <source>
        <dbReference type="ARBA" id="ARBA00023136"/>
    </source>
</evidence>
<accession>A0A8X6K4K9</accession>
<proteinExistence type="predicted"/>
<dbReference type="PANTHER" id="PTHR11003">
    <property type="entry name" value="POTASSIUM CHANNEL, SUBFAMILY K"/>
    <property type="match status" value="1"/>
</dbReference>
<dbReference type="SUPFAM" id="SSF81324">
    <property type="entry name" value="Voltage-gated potassium channels"/>
    <property type="match status" value="1"/>
</dbReference>
<dbReference type="Proteomes" id="UP000886998">
    <property type="component" value="Unassembled WGS sequence"/>
</dbReference>
<keyword evidence="3 5" id="KW-1133">Transmembrane helix</keyword>
<dbReference type="AlphaFoldDB" id="A0A8X6K4K9"/>
<comment type="caution">
    <text evidence="6">The sequence shown here is derived from an EMBL/GenBank/DDBJ whole genome shotgun (WGS) entry which is preliminary data.</text>
</comment>
<sequence>MAESGNRSKSSKSRSCCRVFCTHLFSQLGLCGLVIGYVIGGAFLFESLEAPNEINERSTVQEFREKCLKDIWDVTWKMNVLYKKNWTYLIEMRLKEFENDLILAIKNDGYDGKEVEDRQLQWSFSRSLLYSITVITTIGKKLLPFILEGIRLRSEP</sequence>
<comment type="subcellular location">
    <subcellularLocation>
        <location evidence="1">Membrane</location>
        <topology evidence="1">Multi-pass membrane protein</topology>
    </subcellularLocation>
</comment>